<proteinExistence type="predicted"/>
<name>X0UTF8_9ZZZZ</name>
<gene>
    <name evidence="1" type="ORF">S01H1_40829</name>
</gene>
<comment type="caution">
    <text evidence="1">The sequence shown here is derived from an EMBL/GenBank/DDBJ whole genome shotgun (WGS) entry which is preliminary data.</text>
</comment>
<dbReference type="AlphaFoldDB" id="X0UTF8"/>
<dbReference type="EMBL" id="BARS01025870">
    <property type="protein sequence ID" value="GAG09139.1"/>
    <property type="molecule type" value="Genomic_DNA"/>
</dbReference>
<organism evidence="1">
    <name type="scientific">marine sediment metagenome</name>
    <dbReference type="NCBI Taxonomy" id="412755"/>
    <lineage>
        <taxon>unclassified sequences</taxon>
        <taxon>metagenomes</taxon>
        <taxon>ecological metagenomes</taxon>
    </lineage>
</organism>
<accession>X0UTF8</accession>
<feature type="non-terminal residue" evidence="1">
    <location>
        <position position="1"/>
    </location>
</feature>
<evidence type="ECO:0000313" key="1">
    <source>
        <dbReference type="EMBL" id="GAG09139.1"/>
    </source>
</evidence>
<reference evidence="1" key="1">
    <citation type="journal article" date="2014" name="Front. Microbiol.">
        <title>High frequency of phylogenetically diverse reductive dehalogenase-homologous genes in deep subseafloor sedimentary metagenomes.</title>
        <authorList>
            <person name="Kawai M."/>
            <person name="Futagami T."/>
            <person name="Toyoda A."/>
            <person name="Takaki Y."/>
            <person name="Nishi S."/>
            <person name="Hori S."/>
            <person name="Arai W."/>
            <person name="Tsubouchi T."/>
            <person name="Morono Y."/>
            <person name="Uchiyama I."/>
            <person name="Ito T."/>
            <person name="Fujiyama A."/>
            <person name="Inagaki F."/>
            <person name="Takami H."/>
        </authorList>
    </citation>
    <scope>NUCLEOTIDE SEQUENCE</scope>
    <source>
        <strain evidence="1">Expedition CK06-06</strain>
    </source>
</reference>
<protein>
    <submittedName>
        <fullName evidence="1">Uncharacterized protein</fullName>
    </submittedName>
</protein>
<sequence length="30" mass="3447">DTHCDGFPRASAEAFRNGFQKLFHSLHLML</sequence>